<evidence type="ECO:0000256" key="3">
    <source>
        <dbReference type="SAM" id="Phobius"/>
    </source>
</evidence>
<keyword evidence="5" id="KW-1185">Reference proteome</keyword>
<keyword evidence="3" id="KW-0812">Transmembrane</keyword>
<dbReference type="NCBIfam" id="TIGR03715">
    <property type="entry name" value="KxYKxGKxW"/>
    <property type="match status" value="1"/>
</dbReference>
<dbReference type="InterPro" id="IPR022263">
    <property type="entry name" value="KxYKxGKxW"/>
</dbReference>
<name>A0A2R5HKZ8_9LACT</name>
<accession>A0A2R5HKZ8</accession>
<dbReference type="EMBL" id="BFFO01000012">
    <property type="protein sequence ID" value="GBG97411.1"/>
    <property type="molecule type" value="Genomic_DNA"/>
</dbReference>
<evidence type="ECO:0000256" key="1">
    <source>
        <dbReference type="ARBA" id="ARBA00022729"/>
    </source>
</evidence>
<keyword evidence="3" id="KW-1133">Transmembrane helix</keyword>
<keyword evidence="1" id="KW-0732">Signal</keyword>
<feature type="region of interest" description="Disordered" evidence="2">
    <location>
        <begin position="1223"/>
        <end position="1283"/>
    </location>
</feature>
<organism evidence="4 5">
    <name type="scientific">Lactococcus termiticola</name>
    <dbReference type="NCBI Taxonomy" id="2169526"/>
    <lineage>
        <taxon>Bacteria</taxon>
        <taxon>Bacillati</taxon>
        <taxon>Bacillota</taxon>
        <taxon>Bacilli</taxon>
        <taxon>Lactobacillales</taxon>
        <taxon>Streptococcaceae</taxon>
        <taxon>Lactococcus</taxon>
    </lineage>
</organism>
<sequence length="1283" mass="132232">MSKKTVNRHEEIKLHYRMYKRKKGWLYAAIGTVSGVLGGVLVEAAIEVSAEETMGMKDGLDRIPASSELARTRLSGTSAGLIAPGDKLDTGNHKLDNLQLGTATNYRLFGNNDLTTFNNMIRLVQNKTNQIGIGLPPAALDTRESFSISANLVIAGNDNWHRGDFLGLVFTGVSEEDFLNGASSRNSYHLGIQGLPNSYFIGRDLWYHDALNHGPAVDGNEAKYKPSEEMVIRKTDSSGNLVYADYDSQNQLDTTNGQAWQSASDFTYTNGVASTGKGANQPYTVRWTPTTVNADNTVTGTMSFNLIASTTMNGKNPVNGGPSGMTIQTVMTLPVSTRYAWMGGVGDLNPGWLSVQMDPTKPGTGSRAMAPVQVNFVNSKTGKPLAGHPPASIMANVGDKVRVSDLSSRSTRSADMSTTYNYTAIQALDANLTYKSDQPDNTITVQDATASNASPNVINVQYESSEEEASLSYSWASDTPGYNSNPGQLQGSLPDAESFSGNVGVIPGFTGAGLPAGYSIQSVTGPDGKSYASLAEAESANPINKTGNAFQAVLTADAATISLTTSLLGSVPVEKSFNQPVGSPIDVGNWADSYTDAQGIVWNSVVNVTSADGTVTTFGDAGKSSGMTTYSGYYQAGTMQIDVGYVMSQPSSLSLSESQSRSESMSELVSQSLSSSTSLSLSASMSGSVSAQLSEEVSLSESASLSTSLSTSLSNSSSLSVWASESLSSSLSNSESEVASASNSVSLSSSLSAEDSREASLSHSVSLSLSQSESISGSVSGSASLSSSMSLSLSLSDSQRLSDQLSISNSQSTLLSESLSASSSTSLSTSISDSSSIQASQSLSASLSASDSKEASESSSLSTSISESSSLSESASELLSQSRSLSEQLSASLSTSSSTSLSLSLSHSNSTSEEVSLSQSLSSSVSESRSISGSVSESESISNSISVSESISESTSLSASHSNYLSTSLSTSLSASSSTSLSISLSDSNSARVSQSLSESLSRSESKETSEQASISASNSLSESASELLSQSQSLSEQFSSSNSLSDSVSQSTSLSESQSLSEELSVSASGSLSTSSSTSLSLSDSSSTEASQSLSESVSLSEEVSLSQSSSSSVAESESTSGSLSEFLSSSIAVSESLSMSTSLSDSHSTSVSASRSLSLSISTSLSSSASQSASFSELMSGSSSLSNSLSSSLSLSLSDSMQTSQSLSDSLSLSEAVSLSQSASKSVSESESVSRSVSDLESQSSSISESESASASISETFSISGSVSESLSRSLSLGAYL</sequence>
<gene>
    <name evidence="4" type="ORF">NtB2_01556</name>
</gene>
<dbReference type="Proteomes" id="UP000245021">
    <property type="component" value="Unassembled WGS sequence"/>
</dbReference>
<comment type="caution">
    <text evidence="4">The sequence shown here is derived from an EMBL/GenBank/DDBJ whole genome shotgun (WGS) entry which is preliminary data.</text>
</comment>
<feature type="transmembrane region" description="Helical" evidence="3">
    <location>
        <begin position="25"/>
        <end position="46"/>
    </location>
</feature>
<dbReference type="Pfam" id="PF19258">
    <property type="entry name" value="KxYKxGKxW_sig"/>
    <property type="match status" value="1"/>
</dbReference>
<evidence type="ECO:0000313" key="4">
    <source>
        <dbReference type="EMBL" id="GBG97411.1"/>
    </source>
</evidence>
<proteinExistence type="predicted"/>
<protein>
    <submittedName>
        <fullName evidence="4">Hemagglutinin</fullName>
    </submittedName>
</protein>
<dbReference type="RefSeq" id="WP_109246370.1">
    <property type="nucleotide sequence ID" value="NZ_BFFO01000012.1"/>
</dbReference>
<keyword evidence="3" id="KW-0472">Membrane</keyword>
<feature type="region of interest" description="Disordered" evidence="2">
    <location>
        <begin position="997"/>
        <end position="1019"/>
    </location>
</feature>
<reference evidence="4 5" key="1">
    <citation type="journal article" date="2018" name="Genome Announc.">
        <title>Draft Genome Sequence of Lactococcus sp. Strain NtB2 (JCM 32569), Isolated from the Gut of the Higher Termite Nasutitermes takasagoensis.</title>
        <authorList>
            <person name="Noda S."/>
            <person name="Aihara C."/>
            <person name="Yuki M."/>
            <person name="Ohkuma M."/>
        </authorList>
    </citation>
    <scope>NUCLEOTIDE SEQUENCE [LARGE SCALE GENOMIC DNA]</scope>
    <source>
        <strain evidence="4 5">NtB2</strain>
    </source>
</reference>
<evidence type="ECO:0000313" key="5">
    <source>
        <dbReference type="Proteomes" id="UP000245021"/>
    </source>
</evidence>
<evidence type="ECO:0000256" key="2">
    <source>
        <dbReference type="SAM" id="MobiDB-lite"/>
    </source>
</evidence>